<dbReference type="CDD" id="cd00054">
    <property type="entry name" value="EGF_CA"/>
    <property type="match status" value="2"/>
</dbReference>
<keyword evidence="5" id="KW-0175">Coiled coil</keyword>
<feature type="signal peptide" evidence="7">
    <location>
        <begin position="1"/>
        <end position="22"/>
    </location>
</feature>
<feature type="disulfide bond" evidence="4">
    <location>
        <begin position="207"/>
        <end position="216"/>
    </location>
</feature>
<dbReference type="EMBL" id="CAJOAY010000024">
    <property type="protein sequence ID" value="CAF3493140.1"/>
    <property type="molecule type" value="Genomic_DNA"/>
</dbReference>
<feature type="disulfide bond" evidence="4">
    <location>
        <begin position="156"/>
        <end position="165"/>
    </location>
</feature>
<dbReference type="InterPro" id="IPR051022">
    <property type="entry name" value="Notch_Cell-Fate_Det"/>
</dbReference>
<evidence type="ECO:0000256" key="3">
    <source>
        <dbReference type="ARBA" id="ARBA00023157"/>
    </source>
</evidence>
<feature type="region of interest" description="Disordered" evidence="6">
    <location>
        <begin position="104"/>
        <end position="128"/>
    </location>
</feature>
<keyword evidence="1 4" id="KW-0245">EGF-like domain</keyword>
<feature type="domain" description="EGF-like" evidence="8">
    <location>
        <begin position="128"/>
        <end position="166"/>
    </location>
</feature>
<dbReference type="EMBL" id="CAJNON010000288">
    <property type="protein sequence ID" value="CAF1171285.1"/>
    <property type="molecule type" value="Genomic_DNA"/>
</dbReference>
<comment type="caution">
    <text evidence="9">The sequence shown here is derived from an EMBL/GenBank/DDBJ whole genome shotgun (WGS) entry which is preliminary data.</text>
</comment>
<dbReference type="AlphaFoldDB" id="A0A814U8J2"/>
<dbReference type="Gene3D" id="2.10.25.10">
    <property type="entry name" value="Laminin"/>
    <property type="match status" value="2"/>
</dbReference>
<evidence type="ECO:0000313" key="10">
    <source>
        <dbReference type="EMBL" id="CAF3493140.1"/>
    </source>
</evidence>
<proteinExistence type="predicted"/>
<evidence type="ECO:0000256" key="7">
    <source>
        <dbReference type="SAM" id="SignalP"/>
    </source>
</evidence>
<name>A0A814U8J2_9BILA</name>
<keyword evidence="7" id="KW-0732">Signal</keyword>
<feature type="domain" description="EGF-like" evidence="8">
    <location>
        <begin position="181"/>
        <end position="217"/>
    </location>
</feature>
<evidence type="ECO:0000313" key="9">
    <source>
        <dbReference type="EMBL" id="CAF1171285.1"/>
    </source>
</evidence>
<dbReference type="Proteomes" id="UP000663881">
    <property type="component" value="Unassembled WGS sequence"/>
</dbReference>
<feature type="chain" id="PRO_5036226092" description="EGF-like domain-containing protein" evidence="7">
    <location>
        <begin position="23"/>
        <end position="266"/>
    </location>
</feature>
<keyword evidence="3 4" id="KW-1015">Disulfide bond</keyword>
<dbReference type="InterPro" id="IPR000742">
    <property type="entry name" value="EGF"/>
</dbReference>
<evidence type="ECO:0000313" key="11">
    <source>
        <dbReference type="Proteomes" id="UP000663891"/>
    </source>
</evidence>
<dbReference type="PANTHER" id="PTHR24049">
    <property type="entry name" value="CRUMBS FAMILY MEMBER"/>
    <property type="match status" value="1"/>
</dbReference>
<evidence type="ECO:0000256" key="1">
    <source>
        <dbReference type="ARBA" id="ARBA00022536"/>
    </source>
</evidence>
<reference evidence="9" key="1">
    <citation type="submission" date="2021-02" db="EMBL/GenBank/DDBJ databases">
        <authorList>
            <person name="Nowell W R."/>
        </authorList>
    </citation>
    <scope>NUCLEOTIDE SEQUENCE</scope>
</reference>
<evidence type="ECO:0000256" key="6">
    <source>
        <dbReference type="SAM" id="MobiDB-lite"/>
    </source>
</evidence>
<feature type="compositionally biased region" description="Polar residues" evidence="6">
    <location>
        <begin position="104"/>
        <end position="126"/>
    </location>
</feature>
<organism evidence="9 11">
    <name type="scientific">Adineta steineri</name>
    <dbReference type="NCBI Taxonomy" id="433720"/>
    <lineage>
        <taxon>Eukaryota</taxon>
        <taxon>Metazoa</taxon>
        <taxon>Spiralia</taxon>
        <taxon>Gnathifera</taxon>
        <taxon>Rotifera</taxon>
        <taxon>Eurotatoria</taxon>
        <taxon>Bdelloidea</taxon>
        <taxon>Adinetida</taxon>
        <taxon>Adinetidae</taxon>
        <taxon>Adineta</taxon>
    </lineage>
</organism>
<dbReference type="PROSITE" id="PS00022">
    <property type="entry name" value="EGF_1"/>
    <property type="match status" value="2"/>
</dbReference>
<dbReference type="InterPro" id="IPR001881">
    <property type="entry name" value="EGF-like_Ca-bd_dom"/>
</dbReference>
<accession>A0A814U8J2</accession>
<sequence length="266" mass="29497">MVDRRLCFAILAITLFVSVLHAERARNDNRQDDEEAIDFASNNDRNNEDDFIETIKRFLGKNKKTTTKAPTSDSISALFTTTSASRVQSTTKDSIFGGMFGKKTSGSSIAKTTGSSRTSVSRQTTKSPKDGCGLTNPCKNGGTCKTLSSGNYYCFCSQDYYGKTCDNKFMSTGAANNDRARKDHCASSPCRNGGECVGLRTTFYCRCKSPHYGISCDKKLGVKREQIDEESMASEQDLHLYERELQEDTEDLRRALANEDISEDNE</sequence>
<dbReference type="PROSITE" id="PS50026">
    <property type="entry name" value="EGF_3"/>
    <property type="match status" value="2"/>
</dbReference>
<comment type="caution">
    <text evidence="4">Lacks conserved residue(s) required for the propagation of feature annotation.</text>
</comment>
<dbReference type="Proteomes" id="UP000663891">
    <property type="component" value="Unassembled WGS sequence"/>
</dbReference>
<dbReference type="Pfam" id="PF00008">
    <property type="entry name" value="EGF"/>
    <property type="match status" value="1"/>
</dbReference>
<evidence type="ECO:0000256" key="4">
    <source>
        <dbReference type="PROSITE-ProRule" id="PRU00076"/>
    </source>
</evidence>
<evidence type="ECO:0000256" key="5">
    <source>
        <dbReference type="SAM" id="Coils"/>
    </source>
</evidence>
<evidence type="ECO:0000256" key="2">
    <source>
        <dbReference type="ARBA" id="ARBA00022737"/>
    </source>
</evidence>
<dbReference type="OrthoDB" id="10045365at2759"/>
<evidence type="ECO:0000259" key="8">
    <source>
        <dbReference type="PROSITE" id="PS50026"/>
    </source>
</evidence>
<dbReference type="GO" id="GO:0005509">
    <property type="term" value="F:calcium ion binding"/>
    <property type="evidence" value="ECO:0007669"/>
    <property type="project" value="InterPro"/>
</dbReference>
<dbReference type="SMART" id="SM00179">
    <property type="entry name" value="EGF_CA"/>
    <property type="match status" value="2"/>
</dbReference>
<feature type="coiled-coil region" evidence="5">
    <location>
        <begin position="224"/>
        <end position="258"/>
    </location>
</feature>
<dbReference type="SMART" id="SM00181">
    <property type="entry name" value="EGF"/>
    <property type="match status" value="2"/>
</dbReference>
<gene>
    <name evidence="10" type="ORF">OKA104_LOCUS1050</name>
    <name evidence="9" type="ORF">VCS650_LOCUS23936</name>
</gene>
<dbReference type="SUPFAM" id="SSF57196">
    <property type="entry name" value="EGF/Laminin"/>
    <property type="match status" value="2"/>
</dbReference>
<protein>
    <recommendedName>
        <fullName evidence="8">EGF-like domain-containing protein</fullName>
    </recommendedName>
</protein>
<keyword evidence="2" id="KW-0677">Repeat</keyword>